<organism evidence="1 2">
    <name type="scientific">Salmonella enterica subsp. arizonae</name>
    <dbReference type="NCBI Taxonomy" id="59203"/>
    <lineage>
        <taxon>Bacteria</taxon>
        <taxon>Pseudomonadati</taxon>
        <taxon>Pseudomonadota</taxon>
        <taxon>Gammaproteobacteria</taxon>
        <taxon>Enterobacterales</taxon>
        <taxon>Enterobacteriaceae</taxon>
        <taxon>Salmonella</taxon>
    </lineage>
</organism>
<accession>A0A2X4TCP4</accession>
<keyword evidence="2" id="KW-1185">Reference proteome</keyword>
<dbReference type="AlphaFoldDB" id="A0A2X4TCP4"/>
<reference evidence="1 2" key="1">
    <citation type="submission" date="2018-06" db="EMBL/GenBank/DDBJ databases">
        <authorList>
            <consortium name="Pathogen Informatics"/>
            <person name="Doyle S."/>
        </authorList>
    </citation>
    <scope>NUCLEOTIDE SEQUENCE [LARGE SCALE GENOMIC DNA]</scope>
    <source>
        <strain evidence="1 2">NCTC7307</strain>
    </source>
</reference>
<evidence type="ECO:0000313" key="1">
    <source>
        <dbReference type="EMBL" id="SQI20188.1"/>
    </source>
</evidence>
<evidence type="ECO:0000313" key="2">
    <source>
        <dbReference type="Proteomes" id="UP000248731"/>
    </source>
</evidence>
<gene>
    <name evidence="1" type="ORF">NCTC7307_00700</name>
</gene>
<dbReference type="EMBL" id="LS483466">
    <property type="protein sequence ID" value="SQI20188.1"/>
    <property type="molecule type" value="Genomic_DNA"/>
</dbReference>
<name>A0A2X4TCP4_SALER</name>
<proteinExistence type="predicted"/>
<protein>
    <submittedName>
        <fullName evidence="1">Uncharacterized protein</fullName>
    </submittedName>
</protein>
<sequence length="54" mass="6199">MIIRTILFILNSEYSVSDGLLENTIIIKEDKNIRVVYCDTECITAMKIECGEPF</sequence>
<dbReference type="Proteomes" id="UP000248731">
    <property type="component" value="Chromosome 1"/>
</dbReference>